<keyword evidence="3" id="KW-1185">Reference proteome</keyword>
<evidence type="ECO:0000313" key="3">
    <source>
        <dbReference type="Proteomes" id="UP000694044"/>
    </source>
</evidence>
<feature type="region of interest" description="Disordered" evidence="1">
    <location>
        <begin position="451"/>
        <end position="482"/>
    </location>
</feature>
<dbReference type="Proteomes" id="UP000694044">
    <property type="component" value="Unassembled WGS sequence"/>
</dbReference>
<gene>
    <name evidence="2" type="ORF">PHYPSEUDO_006814</name>
</gene>
<dbReference type="EMBL" id="JAGDFM010000278">
    <property type="protein sequence ID" value="KAG7380760.1"/>
    <property type="molecule type" value="Genomic_DNA"/>
</dbReference>
<feature type="compositionally biased region" description="Basic and acidic residues" evidence="1">
    <location>
        <begin position="473"/>
        <end position="482"/>
    </location>
</feature>
<feature type="compositionally biased region" description="Basic residues" evidence="1">
    <location>
        <begin position="220"/>
        <end position="239"/>
    </location>
</feature>
<name>A0A8T1VKR2_9STRA</name>
<accession>A0A8T1VKR2</accession>
<organism evidence="2 3">
    <name type="scientific">Phytophthora pseudosyringae</name>
    <dbReference type="NCBI Taxonomy" id="221518"/>
    <lineage>
        <taxon>Eukaryota</taxon>
        <taxon>Sar</taxon>
        <taxon>Stramenopiles</taxon>
        <taxon>Oomycota</taxon>
        <taxon>Peronosporomycetes</taxon>
        <taxon>Peronosporales</taxon>
        <taxon>Peronosporaceae</taxon>
        <taxon>Phytophthora</taxon>
    </lineage>
</organism>
<feature type="compositionally biased region" description="Low complexity" evidence="1">
    <location>
        <begin position="456"/>
        <end position="467"/>
    </location>
</feature>
<feature type="compositionally biased region" description="Low complexity" evidence="1">
    <location>
        <begin position="94"/>
        <end position="128"/>
    </location>
</feature>
<evidence type="ECO:0000313" key="2">
    <source>
        <dbReference type="EMBL" id="KAG7380760.1"/>
    </source>
</evidence>
<reference evidence="2" key="1">
    <citation type="submission" date="2021-02" db="EMBL/GenBank/DDBJ databases">
        <authorList>
            <person name="Palmer J.M."/>
        </authorList>
    </citation>
    <scope>NUCLEOTIDE SEQUENCE</scope>
    <source>
        <strain evidence="2">SCRP734</strain>
    </source>
</reference>
<feature type="region of interest" description="Disordered" evidence="1">
    <location>
        <begin position="210"/>
        <end position="260"/>
    </location>
</feature>
<dbReference type="AlphaFoldDB" id="A0A8T1VKR2"/>
<feature type="region of interest" description="Disordered" evidence="1">
    <location>
        <begin position="333"/>
        <end position="365"/>
    </location>
</feature>
<protein>
    <submittedName>
        <fullName evidence="2">Uncharacterized protein</fullName>
    </submittedName>
</protein>
<sequence>MVIAAQSAKKSTPSARGATVPASILLSPISVAHRSQMLEAEAGAPSTGNAIRDQWVANLQKKRMAAAAGIGAPIGNGNPMPPSAPGTSTATMQSNSRSNSNSRGSSAKKNSRSRSAAARTAAKNRSSAQLSAAALEKSLNAHQRNAHRHSQFATMSSGLIVDSQIAMSDADALALGQSSMLFSGLSCFELESPSFSRLISSSLDGDFPLASPMPTATTTKKTKSRPKRMAKAGSKKRPTHCLALDVDQPKPRTPRRKLNCGSATFDDFDLDYSVSSGTSGFPGVGTPSNFRVDASCTSTRHMWGQDLDLAGAGGYADTFLDLPTPRLAEIPLMPTSEQSNASTTTSNSSRQSNDDQDATDKLDHPRLIRTNSIEQEGLSHFLEQTNLDGSDGGHGDELYQLAATPLVSARKSPFSGGSFFTSSATPRSAAAAAAAVDECFGGKLSTFTSTWPMPSPLGSSSRPSASAARRRMAPRDQKHPPEFETLMDEYKFTDIDHELDSFYLDTMEAIGNDLDLMSN</sequence>
<feature type="region of interest" description="Disordered" evidence="1">
    <location>
        <begin position="70"/>
        <end position="131"/>
    </location>
</feature>
<feature type="compositionally biased region" description="Low complexity" evidence="1">
    <location>
        <begin position="210"/>
        <end position="219"/>
    </location>
</feature>
<evidence type="ECO:0000256" key="1">
    <source>
        <dbReference type="SAM" id="MobiDB-lite"/>
    </source>
</evidence>
<feature type="compositionally biased region" description="Low complexity" evidence="1">
    <location>
        <begin position="336"/>
        <end position="351"/>
    </location>
</feature>
<comment type="caution">
    <text evidence="2">The sequence shown here is derived from an EMBL/GenBank/DDBJ whole genome shotgun (WGS) entry which is preliminary data.</text>
</comment>
<proteinExistence type="predicted"/>
<dbReference type="OrthoDB" id="70651at2759"/>